<evidence type="ECO:0000313" key="3">
    <source>
        <dbReference type="Proteomes" id="UP000279194"/>
    </source>
</evidence>
<reference evidence="2 3" key="1">
    <citation type="submission" date="2018-10" db="EMBL/GenBank/DDBJ databases">
        <title>Streptococcus hillyeri sp. nov., isolated from equine tracheal sample.</title>
        <authorList>
            <person name="Macfadyen A.C."/>
            <person name="Waller A."/>
            <person name="Paterson G.K."/>
        </authorList>
    </citation>
    <scope>NUCLEOTIDE SEQUENCE [LARGE SCALE GENOMIC DNA]</scope>
    <source>
        <strain evidence="2 3">28462</strain>
    </source>
</reference>
<dbReference type="Gene3D" id="3.10.620.30">
    <property type="match status" value="1"/>
</dbReference>
<feature type="region of interest" description="Disordered" evidence="1">
    <location>
        <begin position="625"/>
        <end position="666"/>
    </location>
</feature>
<dbReference type="AlphaFoldDB" id="A0A3L9DYP7"/>
<evidence type="ECO:0000256" key="1">
    <source>
        <dbReference type="SAM" id="MobiDB-lite"/>
    </source>
</evidence>
<dbReference type="OrthoDB" id="2237784at2"/>
<proteinExistence type="predicted"/>
<evidence type="ECO:0008006" key="4">
    <source>
        <dbReference type="Google" id="ProtNLM"/>
    </source>
</evidence>
<keyword evidence="3" id="KW-1185">Reference proteome</keyword>
<feature type="compositionally biased region" description="Basic and acidic residues" evidence="1">
    <location>
        <begin position="589"/>
        <end position="598"/>
    </location>
</feature>
<name>A0A3L9DYP7_9STRE</name>
<evidence type="ECO:0000313" key="2">
    <source>
        <dbReference type="EMBL" id="RLY03950.1"/>
    </source>
</evidence>
<gene>
    <name evidence="2" type="ORF">EAF07_03980</name>
</gene>
<dbReference type="EMBL" id="RCVM01000005">
    <property type="protein sequence ID" value="RLY03950.1"/>
    <property type="molecule type" value="Genomic_DNA"/>
</dbReference>
<dbReference type="Proteomes" id="UP000279194">
    <property type="component" value="Unassembled WGS sequence"/>
</dbReference>
<sequence length="693" mass="78742">MNGKVKQTTNRKIDSQKVKLGLALGVIGASLALQSYYAKAEDILSQNLTQNSSFSRFLAEMNRNQKSSNTFSKDGLGVDTAFGKIKDELSVTKRTAINVRELGGNEGLLTQVDVQELLPKLRHRIPNFDSDYTLVTVNGKYLYDDVTLYIVKKSGHIVNSMQDYSKVLHDLMKNSGKEMDVYAPFNLDESHLNLLLQANGFGLVGDQHTIAVNHLNMYHGKVKVAPVSEYFTRVKYKNSNRTLEDYLENDNKILELVRASGAMEQATEREKITQWSNFLKSKFRYDRSLLDIGGTDNYNIGSDIYSITERDTAMCVGFSVLSARALNMMGMRSYVVYGKTKDGIEHAITRVFFDNNWHFVDTTTPLNHLVQLTIDTFSEMDKNEGGYTPNGTMRVDKSFEKWVENQNPRHLLLLNTEKALFTNKRLEYYISDGEKQQLLSLQQLLKDRYDYIVSTLEKSPQKNENLLKNIKGFVDNIEQDIEQVKSYDKMIGSVADKYRMTIDRFNSTAGSIERELAIQNFSKSSEIEKDIKAISKKATEIAAMTEDKYTEAEKNAYSDHEVEQEEKVVKTEESKKRSRRSLPSESEESISHKEKQESDQDALSQELETLVSQEVTTEEKVVVEEKQKLEESTPISEKVDQGNIVSDTSEQQESSQSTDSSGTMSFDNGLTTTLDVIKEIVSTVWESLSWILE</sequence>
<dbReference type="InterPro" id="IPR038765">
    <property type="entry name" value="Papain-like_cys_pep_sf"/>
</dbReference>
<dbReference type="RefSeq" id="WP_121834998.1">
    <property type="nucleotide sequence ID" value="NZ_CP163513.1"/>
</dbReference>
<feature type="compositionally biased region" description="Basic and acidic residues" evidence="1">
    <location>
        <begin position="552"/>
        <end position="575"/>
    </location>
</feature>
<comment type="caution">
    <text evidence="2">The sequence shown here is derived from an EMBL/GenBank/DDBJ whole genome shotgun (WGS) entry which is preliminary data.</text>
</comment>
<dbReference type="SUPFAM" id="SSF54001">
    <property type="entry name" value="Cysteine proteinases"/>
    <property type="match status" value="1"/>
</dbReference>
<feature type="region of interest" description="Disordered" evidence="1">
    <location>
        <begin position="552"/>
        <end position="604"/>
    </location>
</feature>
<protein>
    <recommendedName>
        <fullName evidence="4">Transglutaminase-like domain-containing protein</fullName>
    </recommendedName>
</protein>
<organism evidence="2 3">
    <name type="scientific">Streptococcus hillyeri</name>
    <dbReference type="NCBI Taxonomy" id="2282420"/>
    <lineage>
        <taxon>Bacteria</taxon>
        <taxon>Bacillati</taxon>
        <taxon>Bacillota</taxon>
        <taxon>Bacilli</taxon>
        <taxon>Lactobacillales</taxon>
        <taxon>Streptococcaceae</taxon>
        <taxon>Streptococcus</taxon>
    </lineage>
</organism>
<feature type="compositionally biased region" description="Low complexity" evidence="1">
    <location>
        <begin position="646"/>
        <end position="661"/>
    </location>
</feature>
<accession>A0A3L9DYP7</accession>